<dbReference type="EMBL" id="MU003723">
    <property type="protein sequence ID" value="KAF2802459.1"/>
    <property type="molecule type" value="Genomic_DNA"/>
</dbReference>
<proteinExistence type="predicted"/>
<keyword evidence="3" id="KW-1185">Reference proteome</keyword>
<sequence>MLNFATILALAAALPLAFASPLANRNILIPNENGELVYATPDQLSEIENSRIKRSMLSKRDKCSDGVAPTDGQDFFNCEQYCERSTAQIEGAGVKVSDDINCTVGKGGTCAVAHAITVTISESVSINLGGTSGATEEGIATLTAGASFTWTKSVATGNTYTFTPASGDQGYIMFKPHLQQSCGDFQVFTFSQNDDGSETYCDVPIFSEDTNACGTSPMKLSSGEADGTYSFCRPNGDGC</sequence>
<evidence type="ECO:0000256" key="1">
    <source>
        <dbReference type="SAM" id="SignalP"/>
    </source>
</evidence>
<feature type="signal peptide" evidence="1">
    <location>
        <begin position="1"/>
        <end position="19"/>
    </location>
</feature>
<dbReference type="OrthoDB" id="4732412at2759"/>
<feature type="chain" id="PRO_5044628794" evidence="1">
    <location>
        <begin position="20"/>
        <end position="239"/>
    </location>
</feature>
<dbReference type="RefSeq" id="XP_033569423.1">
    <property type="nucleotide sequence ID" value="XM_033724001.1"/>
</dbReference>
<organism evidence="2">
    <name type="scientific">Mytilinidion resinicola</name>
    <dbReference type="NCBI Taxonomy" id="574789"/>
    <lineage>
        <taxon>Eukaryota</taxon>
        <taxon>Fungi</taxon>
        <taxon>Dikarya</taxon>
        <taxon>Ascomycota</taxon>
        <taxon>Pezizomycotina</taxon>
        <taxon>Dothideomycetes</taxon>
        <taxon>Pleosporomycetidae</taxon>
        <taxon>Mytilinidiales</taxon>
        <taxon>Mytilinidiaceae</taxon>
        <taxon>Mytilinidion</taxon>
    </lineage>
</organism>
<keyword evidence="1" id="KW-0732">Signal</keyword>
<protein>
    <submittedName>
        <fullName evidence="2 4">Uncharacterized protein</fullName>
    </submittedName>
</protein>
<dbReference type="AlphaFoldDB" id="A0A6A6Y1E1"/>
<reference evidence="4" key="3">
    <citation type="submission" date="2025-04" db="UniProtKB">
        <authorList>
            <consortium name="RefSeq"/>
        </authorList>
    </citation>
    <scope>IDENTIFICATION</scope>
    <source>
        <strain evidence="4">CBS 304.34</strain>
    </source>
</reference>
<evidence type="ECO:0000313" key="2">
    <source>
        <dbReference type="EMBL" id="KAF2802459.1"/>
    </source>
</evidence>
<dbReference type="GeneID" id="54464894"/>
<evidence type="ECO:0000313" key="3">
    <source>
        <dbReference type="Proteomes" id="UP000504636"/>
    </source>
</evidence>
<reference evidence="2 4" key="1">
    <citation type="journal article" date="2020" name="Stud. Mycol.">
        <title>101 Dothideomycetes genomes: a test case for predicting lifestyles and emergence of pathogens.</title>
        <authorList>
            <person name="Haridas S."/>
            <person name="Albert R."/>
            <person name="Binder M."/>
            <person name="Bloem J."/>
            <person name="Labutti K."/>
            <person name="Salamov A."/>
            <person name="Andreopoulos B."/>
            <person name="Baker S."/>
            <person name="Barry K."/>
            <person name="Bills G."/>
            <person name="Bluhm B."/>
            <person name="Cannon C."/>
            <person name="Castanera R."/>
            <person name="Culley D."/>
            <person name="Daum C."/>
            <person name="Ezra D."/>
            <person name="Gonzalez J."/>
            <person name="Henrissat B."/>
            <person name="Kuo A."/>
            <person name="Liang C."/>
            <person name="Lipzen A."/>
            <person name="Lutzoni F."/>
            <person name="Magnuson J."/>
            <person name="Mondo S."/>
            <person name="Nolan M."/>
            <person name="Ohm R."/>
            <person name="Pangilinan J."/>
            <person name="Park H.-J."/>
            <person name="Ramirez L."/>
            <person name="Alfaro M."/>
            <person name="Sun H."/>
            <person name="Tritt A."/>
            <person name="Yoshinaga Y."/>
            <person name="Zwiers L.-H."/>
            <person name="Turgeon B."/>
            <person name="Goodwin S."/>
            <person name="Spatafora J."/>
            <person name="Crous P."/>
            <person name="Grigoriev I."/>
        </authorList>
    </citation>
    <scope>NUCLEOTIDE SEQUENCE</scope>
    <source>
        <strain evidence="2 4">CBS 304.34</strain>
    </source>
</reference>
<accession>A0A6A6Y1E1</accession>
<reference evidence="4" key="2">
    <citation type="submission" date="2020-04" db="EMBL/GenBank/DDBJ databases">
        <authorList>
            <consortium name="NCBI Genome Project"/>
        </authorList>
    </citation>
    <scope>NUCLEOTIDE SEQUENCE</scope>
    <source>
        <strain evidence="4">CBS 304.34</strain>
    </source>
</reference>
<evidence type="ECO:0000313" key="4">
    <source>
        <dbReference type="RefSeq" id="XP_033569423.1"/>
    </source>
</evidence>
<dbReference type="Proteomes" id="UP000504636">
    <property type="component" value="Unplaced"/>
</dbReference>
<name>A0A6A6Y1E1_9PEZI</name>
<gene>
    <name evidence="2 4" type="ORF">BDZ99DRAFT_503906</name>
</gene>